<dbReference type="EMBL" id="CABM01000008">
    <property type="protein sequence ID" value="CBH95564.1"/>
    <property type="molecule type" value="Genomic_DNA"/>
</dbReference>
<comment type="caution">
    <text evidence="1">The sequence shown here is derived from an EMBL/GenBank/DDBJ whole genome shotgun (WGS) entry which is preliminary data.</text>
</comment>
<proteinExistence type="predicted"/>
<protein>
    <recommendedName>
        <fullName evidence="2">Carboxypeptidase regulatory-like domain-containing protein</fullName>
    </recommendedName>
</protein>
<accession>E6PKW3</accession>
<dbReference type="AlphaFoldDB" id="E6PKW3"/>
<sequence>MKHLPTSVKCVALLAAALLPLAASQAHAATIHTQGSIQYVCSGVGQGSLQKMQAQAAKFNLGFWMVKGPQGEYLANVPVKVMQNGKTVAKFTAGGPLCYLKAPAGTYTIEGRHDGQLRTIQAQSGTTAHYLRW</sequence>
<evidence type="ECO:0008006" key="2">
    <source>
        <dbReference type="Google" id="ProtNLM"/>
    </source>
</evidence>
<evidence type="ECO:0000313" key="1">
    <source>
        <dbReference type="EMBL" id="CBH95564.1"/>
    </source>
</evidence>
<name>E6PKW3_9ZZZZ</name>
<organism evidence="1">
    <name type="scientific">mine drainage metagenome</name>
    <dbReference type="NCBI Taxonomy" id="410659"/>
    <lineage>
        <taxon>unclassified sequences</taxon>
        <taxon>metagenomes</taxon>
        <taxon>ecological metagenomes</taxon>
    </lineage>
</organism>
<gene>
    <name evidence="1" type="ORF">CARN2_1827</name>
</gene>
<reference evidence="1" key="1">
    <citation type="submission" date="2009-10" db="EMBL/GenBank/DDBJ databases">
        <title>Diversity of trophic interactions inside an arsenic-rich microbial ecosystem.</title>
        <authorList>
            <person name="Bertin P.N."/>
            <person name="Heinrich-Salmeron A."/>
            <person name="Pelletier E."/>
            <person name="Goulhen-Chollet F."/>
            <person name="Arsene-Ploetze F."/>
            <person name="Gallien S."/>
            <person name="Calteau A."/>
            <person name="Vallenet D."/>
            <person name="Casiot C."/>
            <person name="Chane-Woon-Ming B."/>
            <person name="Giloteaux L."/>
            <person name="Barakat M."/>
            <person name="Bonnefoy V."/>
            <person name="Bruneel O."/>
            <person name="Chandler M."/>
            <person name="Cleiss J."/>
            <person name="Duran R."/>
            <person name="Elbaz-Poulichet F."/>
            <person name="Fonknechten N."/>
            <person name="Lauga B."/>
            <person name="Mornico D."/>
            <person name="Ortet P."/>
            <person name="Schaeffer C."/>
            <person name="Siguier P."/>
            <person name="Alexander Thil Smith A."/>
            <person name="Van Dorsselaer A."/>
            <person name="Weissenbach J."/>
            <person name="Medigue C."/>
            <person name="Le Paslier D."/>
        </authorList>
    </citation>
    <scope>NUCLEOTIDE SEQUENCE</scope>
</reference>